<keyword evidence="1" id="KW-0285">Flavoprotein</keyword>
<dbReference type="InterPro" id="IPR013786">
    <property type="entry name" value="AcylCoA_DH/ox_N"/>
</dbReference>
<feature type="domain" description="Acyl-CoA dehydrogenase/oxidase N-terminal" evidence="3">
    <location>
        <begin position="17"/>
        <end position="108"/>
    </location>
</feature>
<accession>A0ABS6IRG8</accession>
<dbReference type="Pfam" id="PF02771">
    <property type="entry name" value="Acyl-CoA_dh_N"/>
    <property type="match status" value="1"/>
</dbReference>
<dbReference type="InterPro" id="IPR009075">
    <property type="entry name" value="AcylCo_DH/oxidase_C"/>
</dbReference>
<sequence length="386" mass="40809">MTPWLAAARAVGVEIAGRHADDVDARGRFPAEALSALKERALLGLLVPASEGGPGAGIADVVVICHELGRHCASTAMIYAMHQIQVACLVRHAGGNPWLRAFIRRLASEQLLLASATSEAGVGGDVRSSVCALDERRGRFALTKQAPVISYAEPCDAILVTARRTPQSPPSDQMLAVVLRADADLQAREVWNTLGMRGTCSNGYRLAAEGEIAQILQVPYADISAQTMLPTSHLVWSALWLGIAGEALSRARAFVRAEAKRKPGVPPIGAARLAEAMGELQSMKGELLACLRQYEAAAGSGDALSALPFALAMNNLKILSSQKVVSIVGQAMLICGLEGYRSDSPFSIGRLLRDAHSAVVMVNNDRIVANNAGLALALRDDPELLA</sequence>
<name>A0ABS6IRG8_9HYPH</name>
<keyword evidence="5" id="KW-1185">Reference proteome</keyword>
<proteinExistence type="predicted"/>
<dbReference type="PANTHER" id="PTHR43884">
    <property type="entry name" value="ACYL-COA DEHYDROGENASE"/>
    <property type="match status" value="1"/>
</dbReference>
<evidence type="ECO:0000259" key="3">
    <source>
        <dbReference type="Pfam" id="PF02771"/>
    </source>
</evidence>
<dbReference type="PIRSF" id="PIRSF016578">
    <property type="entry name" value="HsaA"/>
    <property type="match status" value="1"/>
</dbReference>
<evidence type="ECO:0000259" key="2">
    <source>
        <dbReference type="Pfam" id="PF00441"/>
    </source>
</evidence>
<comment type="caution">
    <text evidence="4">The sequence shown here is derived from an EMBL/GenBank/DDBJ whole genome shotgun (WGS) entry which is preliminary data.</text>
</comment>
<organism evidence="4 5">
    <name type="scientific">Reyranella humidisoli</name>
    <dbReference type="NCBI Taxonomy" id="2849149"/>
    <lineage>
        <taxon>Bacteria</taxon>
        <taxon>Pseudomonadati</taxon>
        <taxon>Pseudomonadota</taxon>
        <taxon>Alphaproteobacteria</taxon>
        <taxon>Hyphomicrobiales</taxon>
        <taxon>Reyranellaceae</taxon>
        <taxon>Reyranella</taxon>
    </lineage>
</organism>
<reference evidence="4 5" key="1">
    <citation type="submission" date="2021-06" db="EMBL/GenBank/DDBJ databases">
        <authorList>
            <person name="Lee D.H."/>
        </authorList>
    </citation>
    <scope>NUCLEOTIDE SEQUENCE [LARGE SCALE GENOMIC DNA]</scope>
    <source>
        <strain evidence="4 5">MMS21-HV4-11</strain>
    </source>
</reference>
<evidence type="ECO:0000256" key="1">
    <source>
        <dbReference type="ARBA" id="ARBA00022630"/>
    </source>
</evidence>
<evidence type="ECO:0000313" key="5">
    <source>
        <dbReference type="Proteomes" id="UP000727907"/>
    </source>
</evidence>
<dbReference type="RefSeq" id="WP_216966665.1">
    <property type="nucleotide sequence ID" value="NZ_JAHOPB010000003.1"/>
</dbReference>
<feature type="domain" description="Acyl-CoA dehydrogenase/oxidase C-terminal" evidence="2">
    <location>
        <begin position="226"/>
        <end position="357"/>
    </location>
</feature>
<evidence type="ECO:0000313" key="4">
    <source>
        <dbReference type="EMBL" id="MBU8877181.1"/>
    </source>
</evidence>
<dbReference type="PANTHER" id="PTHR43884:SF12">
    <property type="entry name" value="ISOVALERYL-COA DEHYDROGENASE, MITOCHONDRIAL-RELATED"/>
    <property type="match status" value="1"/>
</dbReference>
<gene>
    <name evidence="4" type="ORF">KQ910_25660</name>
</gene>
<dbReference type="Proteomes" id="UP000727907">
    <property type="component" value="Unassembled WGS sequence"/>
</dbReference>
<dbReference type="EMBL" id="JAHOPB010000003">
    <property type="protein sequence ID" value="MBU8877181.1"/>
    <property type="molecule type" value="Genomic_DNA"/>
</dbReference>
<protein>
    <submittedName>
        <fullName evidence="4">Acyl-CoA/acyl-ACP dehydrogenase</fullName>
    </submittedName>
</protein>
<dbReference type="Pfam" id="PF00441">
    <property type="entry name" value="Acyl-CoA_dh_1"/>
    <property type="match status" value="1"/>
</dbReference>